<keyword evidence="4" id="KW-1185">Reference proteome</keyword>
<name>A0A5B9DKC6_9HYPH</name>
<accession>A0A5B9DKC6</accession>
<gene>
    <name evidence="3" type="ORF">FNA67_00865</name>
</gene>
<dbReference type="Pfam" id="PF09977">
    <property type="entry name" value="Tad_C"/>
    <property type="match status" value="1"/>
</dbReference>
<feature type="domain" description="DUF2134" evidence="1">
    <location>
        <begin position="95"/>
        <end position="153"/>
    </location>
</feature>
<evidence type="ECO:0000313" key="4">
    <source>
        <dbReference type="Proteomes" id="UP000321062"/>
    </source>
</evidence>
<reference evidence="3 4" key="1">
    <citation type="journal article" date="2015" name="Int. J. Syst. Evol. Microbiol.">
        <title>Youhaiella tibetensis gen. nov., sp. nov., isolated from subsurface sediment.</title>
        <authorList>
            <person name="Wang Y.X."/>
            <person name="Huang F.Q."/>
            <person name="Nogi Y."/>
            <person name="Pang S.J."/>
            <person name="Wang P.K."/>
            <person name="Lv J."/>
        </authorList>
    </citation>
    <scope>NUCLEOTIDE SEQUENCE [LARGE SCALE GENOMIC DNA]</scope>
    <source>
        <strain evidence="4">fig4</strain>
    </source>
</reference>
<dbReference type="InterPro" id="IPR018705">
    <property type="entry name" value="DUF2134_membrane"/>
</dbReference>
<organism evidence="3 4">
    <name type="scientific">Paradevosia tibetensis</name>
    <dbReference type="NCBI Taxonomy" id="1447062"/>
    <lineage>
        <taxon>Bacteria</taxon>
        <taxon>Pseudomonadati</taxon>
        <taxon>Pseudomonadota</taxon>
        <taxon>Alphaproteobacteria</taxon>
        <taxon>Hyphomicrobiales</taxon>
        <taxon>Devosiaceae</taxon>
        <taxon>Paradevosia</taxon>
    </lineage>
</organism>
<dbReference type="RefSeq" id="WP_147654728.1">
    <property type="nucleotide sequence ID" value="NZ_BMFM01000001.1"/>
</dbReference>
<evidence type="ECO:0000259" key="1">
    <source>
        <dbReference type="Pfam" id="PF09977"/>
    </source>
</evidence>
<evidence type="ECO:0000259" key="2">
    <source>
        <dbReference type="Pfam" id="PF13400"/>
    </source>
</evidence>
<sequence length="577" mass="59612">MGAVRRFLRDERGAMAIMFAGAMILGAMVSALAVDAGSLYLERRMMQSAADLAALQATRDPSSAFSIARGAMVEAGYLTGIETQQQLQDPLKPQRLIVESGQYTPDPSQPVGQRFKPGLTPYNAVRVRYEQKGNLYFARFWSEPPPIGVEAVATTTPEVAFSVGSRLLSLKDGLANVLLNGLLGTNVSIAAASYNALLDARVSAFGFLDALASEMHITAGTYADILNARADHGVIARALAATLNGTEKTAMQAIALAAGHNGEVSIGKLFDLGRYANLAIGTGATGIFTKVSALEVLSVSAALSDGTHQVALNTGINVPGLVGATVKLAVGEPPQGGSWYAIGPTGTIVRTAQVRLKLNVRLSLDILDLGLVSSLLALLGIPHIFEVNVPVYVEVANAEATAVAATCPTGNAVSGTATIAVRPGVARVVLGEVSDAAMANFGAFPTVGEAKLINALGLIQATGKAHVQVAEMQPKLVSFSTSEIAAGKVKSVSTTAITQSLMTSLLSDLKLDVTVLGLLGGLLSEVLAKTGLLNLLSPLGAALDPVLASLLNTLGVKVGEADVQVYGVRCTPPVLVR</sequence>
<dbReference type="Proteomes" id="UP000321062">
    <property type="component" value="Chromosome"/>
</dbReference>
<dbReference type="Pfam" id="PF13400">
    <property type="entry name" value="Tad"/>
    <property type="match status" value="1"/>
</dbReference>
<dbReference type="KEGG" id="yti:FNA67_00865"/>
<feature type="domain" description="Putative Flp pilus-assembly TadG-like N-terminal" evidence="2">
    <location>
        <begin position="13"/>
        <end position="57"/>
    </location>
</feature>
<proteinExistence type="predicted"/>
<evidence type="ECO:0000313" key="3">
    <source>
        <dbReference type="EMBL" id="QEE18818.1"/>
    </source>
</evidence>
<dbReference type="InterPro" id="IPR028087">
    <property type="entry name" value="Tad_N"/>
</dbReference>
<dbReference type="AlphaFoldDB" id="A0A5B9DKC6"/>
<dbReference type="EMBL" id="CP041690">
    <property type="protein sequence ID" value="QEE18818.1"/>
    <property type="molecule type" value="Genomic_DNA"/>
</dbReference>
<protein>
    <submittedName>
        <fullName evidence="3">Uncharacterized protein</fullName>
    </submittedName>
</protein>
<dbReference type="OrthoDB" id="7630116at2"/>